<gene>
    <name evidence="1" type="ORF">N7498_000468</name>
</gene>
<dbReference type="EMBL" id="JAPQKR010000004">
    <property type="protein sequence ID" value="KAJ5218369.1"/>
    <property type="molecule type" value="Genomic_DNA"/>
</dbReference>
<dbReference type="Proteomes" id="UP001150904">
    <property type="component" value="Unassembled WGS sequence"/>
</dbReference>
<dbReference type="AlphaFoldDB" id="A0A9W9NEG5"/>
<evidence type="ECO:0000313" key="1">
    <source>
        <dbReference type="EMBL" id="KAJ5218369.1"/>
    </source>
</evidence>
<proteinExistence type="predicted"/>
<sequence length="184" mass="19662">MRGAFNKADGRVVAAGVEADLLRVKILPVAGHAHVGGHTDAMDDFGGDRLVLVQERPRVDVGVGNVQVLVVDESSIAGLDYSPSLLSVLHDALHAVRNAGLESPDEFRSVIADSRVIEAIGGIVDTEIEISLHAGILIFDLGTKAQEHHGRHAIIGVDQHDPVRRGKVVHCGGAREELFRSITR</sequence>
<organism evidence="1 2">
    <name type="scientific">Penicillium cinerascens</name>
    <dbReference type="NCBI Taxonomy" id="70096"/>
    <lineage>
        <taxon>Eukaryota</taxon>
        <taxon>Fungi</taxon>
        <taxon>Dikarya</taxon>
        <taxon>Ascomycota</taxon>
        <taxon>Pezizomycotina</taxon>
        <taxon>Eurotiomycetes</taxon>
        <taxon>Eurotiomycetidae</taxon>
        <taxon>Eurotiales</taxon>
        <taxon>Aspergillaceae</taxon>
        <taxon>Penicillium</taxon>
    </lineage>
</organism>
<name>A0A9W9NEG5_9EURO</name>
<reference evidence="1" key="2">
    <citation type="journal article" date="2023" name="IMA Fungus">
        <title>Comparative genomic study of the Penicillium genus elucidates a diverse pangenome and 15 lateral gene transfer events.</title>
        <authorList>
            <person name="Petersen C."/>
            <person name="Sorensen T."/>
            <person name="Nielsen M.R."/>
            <person name="Sondergaard T.E."/>
            <person name="Sorensen J.L."/>
            <person name="Fitzpatrick D.A."/>
            <person name="Frisvad J.C."/>
            <person name="Nielsen K.L."/>
        </authorList>
    </citation>
    <scope>NUCLEOTIDE SEQUENCE</scope>
    <source>
        <strain evidence="1">IBT 15544</strain>
    </source>
</reference>
<dbReference type="GeneID" id="83174831"/>
<comment type="caution">
    <text evidence="1">The sequence shown here is derived from an EMBL/GenBank/DDBJ whole genome shotgun (WGS) entry which is preliminary data.</text>
</comment>
<evidence type="ECO:0000313" key="2">
    <source>
        <dbReference type="Proteomes" id="UP001150904"/>
    </source>
</evidence>
<reference evidence="1" key="1">
    <citation type="submission" date="2022-12" db="EMBL/GenBank/DDBJ databases">
        <authorList>
            <person name="Petersen C."/>
        </authorList>
    </citation>
    <scope>NUCLEOTIDE SEQUENCE</scope>
    <source>
        <strain evidence="1">IBT 15544</strain>
    </source>
</reference>
<accession>A0A9W9NEG5</accession>
<dbReference type="RefSeq" id="XP_058312942.1">
    <property type="nucleotide sequence ID" value="XM_058447531.1"/>
</dbReference>
<keyword evidence="2" id="KW-1185">Reference proteome</keyword>
<protein>
    <submittedName>
        <fullName evidence="1">Uncharacterized protein</fullName>
    </submittedName>
</protein>